<evidence type="ECO:0000256" key="2">
    <source>
        <dbReference type="ARBA" id="ARBA00022670"/>
    </source>
</evidence>
<keyword evidence="2" id="KW-0645">Protease</keyword>
<feature type="domain" description="Peptidase M43 pregnancy-associated plasma-A" evidence="10">
    <location>
        <begin position="151"/>
        <end position="271"/>
    </location>
</feature>
<feature type="signal peptide" evidence="9">
    <location>
        <begin position="1"/>
        <end position="24"/>
    </location>
</feature>
<dbReference type="GO" id="GO:0008237">
    <property type="term" value="F:metallopeptidase activity"/>
    <property type="evidence" value="ECO:0007669"/>
    <property type="project" value="UniProtKB-KW"/>
</dbReference>
<keyword evidence="7" id="KW-0482">Metalloprotease</keyword>
<sequence length="280" mass="30341">MKFGLYTTIISALALICCSKPSEPEVVCGTRELNITKDAAVSQFFNLQNSFLSALPSTVYINVYIHVIKSTSGAADVTTSQINQQMDVLNAAFAASGFQFTLLSSTEVVNPSWYTVAYGSSEESLRKRALRRRTAKDLNMYFANIGGDLLGWATLPNEYSSDPKNDGVVILSQTVPGGSETNFNRGDTATHEVGHWLGLYHTFQGGCNENGGDFVLDTPAERTAASGCPTGRNTCTGAAFPGNDPINNYMDYTYDTCMSQFTPGQATRMKSLWGSYRAGQ</sequence>
<dbReference type="InterPro" id="IPR024079">
    <property type="entry name" value="MetalloPept_cat_dom_sf"/>
</dbReference>
<organism evidence="11 12">
    <name type="scientific">Clydaea vesicula</name>
    <dbReference type="NCBI Taxonomy" id="447962"/>
    <lineage>
        <taxon>Eukaryota</taxon>
        <taxon>Fungi</taxon>
        <taxon>Fungi incertae sedis</taxon>
        <taxon>Chytridiomycota</taxon>
        <taxon>Chytridiomycota incertae sedis</taxon>
        <taxon>Chytridiomycetes</taxon>
        <taxon>Lobulomycetales</taxon>
        <taxon>Lobulomycetaceae</taxon>
        <taxon>Clydaea</taxon>
    </lineage>
</organism>
<protein>
    <recommendedName>
        <fullName evidence="10">Peptidase M43 pregnancy-associated plasma-A domain-containing protein</fullName>
    </recommendedName>
</protein>
<evidence type="ECO:0000256" key="5">
    <source>
        <dbReference type="ARBA" id="ARBA00022801"/>
    </source>
</evidence>
<evidence type="ECO:0000256" key="6">
    <source>
        <dbReference type="ARBA" id="ARBA00022833"/>
    </source>
</evidence>
<dbReference type="SUPFAM" id="SSF55486">
    <property type="entry name" value="Metalloproteases ('zincins'), catalytic domain"/>
    <property type="match status" value="1"/>
</dbReference>
<dbReference type="EMBL" id="JADGJW010000763">
    <property type="protein sequence ID" value="KAJ3212804.1"/>
    <property type="molecule type" value="Genomic_DNA"/>
</dbReference>
<comment type="similarity">
    <text evidence="1">Belongs to the peptidase M43B family.</text>
</comment>
<keyword evidence="12" id="KW-1185">Reference proteome</keyword>
<evidence type="ECO:0000256" key="9">
    <source>
        <dbReference type="SAM" id="SignalP"/>
    </source>
</evidence>
<dbReference type="Gene3D" id="3.40.390.10">
    <property type="entry name" value="Collagenase (Catalytic Domain)"/>
    <property type="match status" value="1"/>
</dbReference>
<keyword evidence="6" id="KW-0862">Zinc</keyword>
<dbReference type="GO" id="GO:0006508">
    <property type="term" value="P:proteolysis"/>
    <property type="evidence" value="ECO:0007669"/>
    <property type="project" value="UniProtKB-KW"/>
</dbReference>
<evidence type="ECO:0000313" key="12">
    <source>
        <dbReference type="Proteomes" id="UP001211065"/>
    </source>
</evidence>
<dbReference type="AlphaFoldDB" id="A0AAD5TWL0"/>
<name>A0AAD5TWL0_9FUNG</name>
<dbReference type="CDD" id="cd04275">
    <property type="entry name" value="ZnMc_pappalysin_like"/>
    <property type="match status" value="1"/>
</dbReference>
<evidence type="ECO:0000259" key="10">
    <source>
        <dbReference type="Pfam" id="PF05572"/>
    </source>
</evidence>
<keyword evidence="8" id="KW-1015">Disulfide bond</keyword>
<accession>A0AAD5TWL0</accession>
<keyword evidence="3" id="KW-0479">Metal-binding</keyword>
<evidence type="ECO:0000256" key="4">
    <source>
        <dbReference type="ARBA" id="ARBA00022729"/>
    </source>
</evidence>
<dbReference type="Pfam" id="PF05572">
    <property type="entry name" value="Peptidase_M43"/>
    <property type="match status" value="1"/>
</dbReference>
<dbReference type="PANTHER" id="PTHR47466:SF1">
    <property type="entry name" value="METALLOPROTEASE MEP1 (AFU_ORTHOLOGUE AFUA_1G07730)-RELATED"/>
    <property type="match status" value="1"/>
</dbReference>
<keyword evidence="5" id="KW-0378">Hydrolase</keyword>
<evidence type="ECO:0000256" key="1">
    <source>
        <dbReference type="ARBA" id="ARBA00008721"/>
    </source>
</evidence>
<dbReference type="InterPro" id="IPR008754">
    <property type="entry name" value="Peptidase_M43"/>
</dbReference>
<keyword evidence="4 9" id="KW-0732">Signal</keyword>
<comment type="caution">
    <text evidence="11">The sequence shown here is derived from an EMBL/GenBank/DDBJ whole genome shotgun (WGS) entry which is preliminary data.</text>
</comment>
<evidence type="ECO:0000256" key="3">
    <source>
        <dbReference type="ARBA" id="ARBA00022723"/>
    </source>
</evidence>
<evidence type="ECO:0000313" key="11">
    <source>
        <dbReference type="EMBL" id="KAJ3212804.1"/>
    </source>
</evidence>
<evidence type="ECO:0000256" key="8">
    <source>
        <dbReference type="ARBA" id="ARBA00023157"/>
    </source>
</evidence>
<dbReference type="PANTHER" id="PTHR47466">
    <property type="match status" value="1"/>
</dbReference>
<evidence type="ECO:0000256" key="7">
    <source>
        <dbReference type="ARBA" id="ARBA00023049"/>
    </source>
</evidence>
<gene>
    <name evidence="11" type="ORF">HK099_007663</name>
</gene>
<feature type="chain" id="PRO_5042059810" description="Peptidase M43 pregnancy-associated plasma-A domain-containing protein" evidence="9">
    <location>
        <begin position="25"/>
        <end position="280"/>
    </location>
</feature>
<proteinExistence type="inferred from homology"/>
<reference evidence="11" key="1">
    <citation type="submission" date="2020-05" db="EMBL/GenBank/DDBJ databases">
        <title>Phylogenomic resolution of chytrid fungi.</title>
        <authorList>
            <person name="Stajich J.E."/>
            <person name="Amses K."/>
            <person name="Simmons R."/>
            <person name="Seto K."/>
            <person name="Myers J."/>
            <person name="Bonds A."/>
            <person name="Quandt C.A."/>
            <person name="Barry K."/>
            <person name="Liu P."/>
            <person name="Grigoriev I."/>
            <person name="Longcore J.E."/>
            <person name="James T.Y."/>
        </authorList>
    </citation>
    <scope>NUCLEOTIDE SEQUENCE</scope>
    <source>
        <strain evidence="11">JEL0476</strain>
    </source>
</reference>
<dbReference type="Proteomes" id="UP001211065">
    <property type="component" value="Unassembled WGS sequence"/>
</dbReference>
<dbReference type="GO" id="GO:0046872">
    <property type="term" value="F:metal ion binding"/>
    <property type="evidence" value="ECO:0007669"/>
    <property type="project" value="UniProtKB-KW"/>
</dbReference>